<dbReference type="CDD" id="cd00637">
    <property type="entry name" value="7tm_classA_rhodopsin-like"/>
    <property type="match status" value="1"/>
</dbReference>
<evidence type="ECO:0000256" key="9">
    <source>
        <dbReference type="SAM" id="Phobius"/>
    </source>
</evidence>
<evidence type="ECO:0000256" key="3">
    <source>
        <dbReference type="ARBA" id="ARBA00022989"/>
    </source>
</evidence>
<dbReference type="InterPro" id="IPR000276">
    <property type="entry name" value="GPCR_Rhodpsn"/>
</dbReference>
<dbReference type="GO" id="GO:0004930">
    <property type="term" value="F:G protein-coupled receptor activity"/>
    <property type="evidence" value="ECO:0007669"/>
    <property type="project" value="UniProtKB-KW"/>
</dbReference>
<dbReference type="OrthoDB" id="6157309at2759"/>
<evidence type="ECO:0000256" key="4">
    <source>
        <dbReference type="ARBA" id="ARBA00023040"/>
    </source>
</evidence>
<keyword evidence="3 9" id="KW-1133">Transmembrane helix</keyword>
<feature type="transmembrane region" description="Helical" evidence="9">
    <location>
        <begin position="153"/>
        <end position="174"/>
    </location>
</feature>
<feature type="region of interest" description="Disordered" evidence="8">
    <location>
        <begin position="231"/>
        <end position="250"/>
    </location>
</feature>
<dbReference type="Proteomes" id="UP000887568">
    <property type="component" value="Unplaced"/>
</dbReference>
<keyword evidence="5 9" id="KW-0472">Membrane</keyword>
<evidence type="ECO:0000256" key="8">
    <source>
        <dbReference type="SAM" id="MobiDB-lite"/>
    </source>
</evidence>
<feature type="transmembrane region" description="Helical" evidence="9">
    <location>
        <begin position="77"/>
        <end position="102"/>
    </location>
</feature>
<evidence type="ECO:0000256" key="5">
    <source>
        <dbReference type="ARBA" id="ARBA00023136"/>
    </source>
</evidence>
<evidence type="ECO:0000256" key="6">
    <source>
        <dbReference type="ARBA" id="ARBA00023170"/>
    </source>
</evidence>
<keyword evidence="6" id="KW-0675">Receptor</keyword>
<sequence length="385" mass="43134">MEDSAFYIVSLVLCVLCMVIGIPGNCLILLVYWVKRRKTSTHILILGLAWADLFSCVFLSLRIAVYVIVLVEKTPGAVLIFLHFFLQTAVASSVTLTGVIAFDRYDCVCRSNTGRLLSTKRAKIAFCCSVTYCAAINIPFVVSFFKNSDVNMIVLYSFQSLCYISALTMIVLCYSKVYRTVRRHVQVGVWASTSGDRTNPTLQYESASSPRPASPHRQGLEMITVSHSVANNPGVSSSSEPMAWKSPGKSDTELAVETHWKERSNDGRGTAQSSHLTNQAVTGNSRRNSRLDQRPGGTSSLQRKTTRMLLLTSVVFLIAWLPYWLSVILEMVNTYSTWKVHESVVLVLERINVTLYINNAINPLLYGLANRRFRQDCKQVLKKMF</sequence>
<organism evidence="11 12">
    <name type="scientific">Patiria miniata</name>
    <name type="common">Bat star</name>
    <name type="synonym">Asterina miniata</name>
    <dbReference type="NCBI Taxonomy" id="46514"/>
    <lineage>
        <taxon>Eukaryota</taxon>
        <taxon>Metazoa</taxon>
        <taxon>Echinodermata</taxon>
        <taxon>Eleutherozoa</taxon>
        <taxon>Asterozoa</taxon>
        <taxon>Asteroidea</taxon>
        <taxon>Valvatacea</taxon>
        <taxon>Valvatida</taxon>
        <taxon>Asterinidae</taxon>
        <taxon>Patiria</taxon>
    </lineage>
</organism>
<dbReference type="RefSeq" id="XP_038053905.1">
    <property type="nucleotide sequence ID" value="XM_038197977.1"/>
</dbReference>
<dbReference type="Gene3D" id="1.20.1070.10">
    <property type="entry name" value="Rhodopsin 7-helix transmembrane proteins"/>
    <property type="match status" value="1"/>
</dbReference>
<dbReference type="AlphaFoldDB" id="A0A913ZRW0"/>
<comment type="subcellular location">
    <subcellularLocation>
        <location evidence="1">Membrane</location>
        <topology evidence="1">Multi-pass membrane protein</topology>
    </subcellularLocation>
</comment>
<feature type="region of interest" description="Disordered" evidence="8">
    <location>
        <begin position="260"/>
        <end position="300"/>
    </location>
</feature>
<feature type="transmembrane region" description="Helical" evidence="9">
    <location>
        <begin position="44"/>
        <end position="71"/>
    </location>
</feature>
<dbReference type="InterPro" id="IPR017452">
    <property type="entry name" value="GPCR_Rhodpsn_7TM"/>
</dbReference>
<evidence type="ECO:0000259" key="10">
    <source>
        <dbReference type="PROSITE" id="PS50262"/>
    </source>
</evidence>
<feature type="transmembrane region" description="Helical" evidence="9">
    <location>
        <begin position="308"/>
        <end position="329"/>
    </location>
</feature>
<evidence type="ECO:0000256" key="1">
    <source>
        <dbReference type="ARBA" id="ARBA00004141"/>
    </source>
</evidence>
<proteinExistence type="predicted"/>
<dbReference type="PANTHER" id="PTHR24238">
    <property type="entry name" value="G-PROTEIN COUPLED RECEPTOR"/>
    <property type="match status" value="1"/>
</dbReference>
<dbReference type="Pfam" id="PF00001">
    <property type="entry name" value="7tm_1"/>
    <property type="match status" value="1"/>
</dbReference>
<reference evidence="11" key="1">
    <citation type="submission" date="2022-11" db="UniProtKB">
        <authorList>
            <consortium name="EnsemblMetazoa"/>
        </authorList>
    </citation>
    <scope>IDENTIFICATION</scope>
</reference>
<feature type="transmembrane region" description="Helical" evidence="9">
    <location>
        <begin position="122"/>
        <end position="141"/>
    </location>
</feature>
<accession>A0A913ZRW0</accession>
<dbReference type="OMA" id="ETHWKER"/>
<feature type="transmembrane region" description="Helical" evidence="9">
    <location>
        <begin position="6"/>
        <end position="32"/>
    </location>
</feature>
<evidence type="ECO:0000256" key="2">
    <source>
        <dbReference type="ARBA" id="ARBA00022692"/>
    </source>
</evidence>
<keyword evidence="4" id="KW-0297">G-protein coupled receptor</keyword>
<name>A0A913ZRW0_PATMI</name>
<feature type="compositionally biased region" description="Polar residues" evidence="8">
    <location>
        <begin position="231"/>
        <end position="240"/>
    </location>
</feature>
<dbReference type="PROSITE" id="PS50262">
    <property type="entry name" value="G_PROTEIN_RECEP_F1_2"/>
    <property type="match status" value="1"/>
</dbReference>
<dbReference type="EnsemblMetazoa" id="XM_038197977.1">
    <property type="protein sequence ID" value="XP_038053905.1"/>
    <property type="gene ID" value="LOC119726321"/>
</dbReference>
<dbReference type="PRINTS" id="PR00237">
    <property type="entry name" value="GPCRRHODOPSN"/>
</dbReference>
<evidence type="ECO:0000256" key="7">
    <source>
        <dbReference type="ARBA" id="ARBA00023224"/>
    </source>
</evidence>
<evidence type="ECO:0000313" key="12">
    <source>
        <dbReference type="Proteomes" id="UP000887568"/>
    </source>
</evidence>
<evidence type="ECO:0000313" key="11">
    <source>
        <dbReference type="EnsemblMetazoa" id="XP_038053905.1"/>
    </source>
</evidence>
<dbReference type="SUPFAM" id="SSF81321">
    <property type="entry name" value="Family A G protein-coupled receptor-like"/>
    <property type="match status" value="1"/>
</dbReference>
<dbReference type="PANTHER" id="PTHR24238:SF47">
    <property type="entry name" value="ECDYSTEROIDS_DOPAMINE RECEPTOR-RELATED"/>
    <property type="match status" value="1"/>
</dbReference>
<feature type="domain" description="G-protein coupled receptors family 1 profile" evidence="10">
    <location>
        <begin position="24"/>
        <end position="366"/>
    </location>
</feature>
<keyword evidence="12" id="KW-1185">Reference proteome</keyword>
<dbReference type="GeneID" id="119726321"/>
<keyword evidence="7" id="KW-0807">Transducer</keyword>
<keyword evidence="2 9" id="KW-0812">Transmembrane</keyword>
<protein>
    <recommendedName>
        <fullName evidence="10">G-protein coupled receptors family 1 profile domain-containing protein</fullName>
    </recommendedName>
</protein>
<dbReference type="GO" id="GO:0016020">
    <property type="term" value="C:membrane"/>
    <property type="evidence" value="ECO:0007669"/>
    <property type="project" value="UniProtKB-SubCell"/>
</dbReference>
<feature type="compositionally biased region" description="Polar residues" evidence="8">
    <location>
        <begin position="270"/>
        <end position="286"/>
    </location>
</feature>